<gene>
    <name evidence="2" type="ORF">AAAU18_06085</name>
</gene>
<organism evidence="2 3">
    <name type="scientific">Coprococcus aceti</name>
    <dbReference type="NCBI Taxonomy" id="2981786"/>
    <lineage>
        <taxon>Bacteria</taxon>
        <taxon>Bacillati</taxon>
        <taxon>Bacillota</taxon>
        <taxon>Clostridia</taxon>
        <taxon>Lachnospirales</taxon>
        <taxon>Lachnospiraceae</taxon>
        <taxon>Coprococcus</taxon>
    </lineage>
</organism>
<evidence type="ECO:0000313" key="2">
    <source>
        <dbReference type="EMBL" id="MEQ2592485.1"/>
    </source>
</evidence>
<proteinExistence type="predicted"/>
<keyword evidence="1" id="KW-1133">Transmembrane helix</keyword>
<keyword evidence="1" id="KW-0472">Membrane</keyword>
<name>A0ABV1I8G0_9FIRM</name>
<dbReference type="EMBL" id="JBBNGJ010000003">
    <property type="protein sequence ID" value="MEQ2592485.1"/>
    <property type="molecule type" value="Genomic_DNA"/>
</dbReference>
<reference evidence="2 3" key="1">
    <citation type="submission" date="2024-04" db="EMBL/GenBank/DDBJ databases">
        <title>Human intestinal bacterial collection.</title>
        <authorList>
            <person name="Pauvert C."/>
            <person name="Hitch T.C.A."/>
            <person name="Clavel T."/>
        </authorList>
    </citation>
    <scope>NUCLEOTIDE SEQUENCE [LARGE SCALE GENOMIC DNA]</scope>
    <source>
        <strain evidence="2 3">CLA-AA-H181</strain>
    </source>
</reference>
<dbReference type="RefSeq" id="WP_055144044.1">
    <property type="nucleotide sequence ID" value="NZ_JAOQJT010000007.1"/>
</dbReference>
<feature type="transmembrane region" description="Helical" evidence="1">
    <location>
        <begin position="12"/>
        <end position="29"/>
    </location>
</feature>
<evidence type="ECO:0000313" key="3">
    <source>
        <dbReference type="Proteomes" id="UP001494672"/>
    </source>
</evidence>
<evidence type="ECO:0008006" key="4">
    <source>
        <dbReference type="Google" id="ProtNLM"/>
    </source>
</evidence>
<keyword evidence="1" id="KW-0812">Transmembrane</keyword>
<comment type="caution">
    <text evidence="2">The sequence shown here is derived from an EMBL/GenBank/DDBJ whole genome shotgun (WGS) entry which is preliminary data.</text>
</comment>
<dbReference type="Proteomes" id="UP001494672">
    <property type="component" value="Unassembled WGS sequence"/>
</dbReference>
<sequence length="254" mass="28135">MDSITKGQRNLLLFILGIAILVLPIRFLAMSNFDDKKSIESQYNERQTYYNSLLEKDANRQQYIADTEKYKADYEAVLAEFPSELYQDNTIMYLQGVKDKYKFNFPSVTMGEETLFYTLGAGAVGDVTVADNSSASTDAAASDVTIDDSAATASGYNCYSASFPVTYEGDYKDIKDVIDYIKNGDYRMTLDDVTIAFNEQTGKYEGDMTITSYAVNGDDRTTDHADVNVQTGTNNIFGNPTVKSTTTTTTTTAQ</sequence>
<evidence type="ECO:0000256" key="1">
    <source>
        <dbReference type="SAM" id="Phobius"/>
    </source>
</evidence>
<accession>A0ABV1I8G0</accession>
<protein>
    <recommendedName>
        <fullName evidence="4">General secretion pathway, M protein</fullName>
    </recommendedName>
</protein>
<keyword evidence="3" id="KW-1185">Reference proteome</keyword>